<dbReference type="InterPro" id="IPR046335">
    <property type="entry name" value="LacI/GalR-like_sensor"/>
</dbReference>
<feature type="region of interest" description="Disordered" evidence="4">
    <location>
        <begin position="359"/>
        <end position="390"/>
    </location>
</feature>
<name>A0ABS9VVV0_9BIFI</name>
<dbReference type="InterPro" id="IPR000843">
    <property type="entry name" value="HTH_LacI"/>
</dbReference>
<dbReference type="PRINTS" id="PR00036">
    <property type="entry name" value="HTHLACI"/>
</dbReference>
<evidence type="ECO:0000256" key="4">
    <source>
        <dbReference type="SAM" id="MobiDB-lite"/>
    </source>
</evidence>
<evidence type="ECO:0000259" key="5">
    <source>
        <dbReference type="PROSITE" id="PS50932"/>
    </source>
</evidence>
<keyword evidence="2" id="KW-0238">DNA-binding</keyword>
<organism evidence="6 7">
    <name type="scientific">Bifidobacterium amazonense</name>
    <dbReference type="NCBI Taxonomy" id="2809027"/>
    <lineage>
        <taxon>Bacteria</taxon>
        <taxon>Bacillati</taxon>
        <taxon>Actinomycetota</taxon>
        <taxon>Actinomycetes</taxon>
        <taxon>Bifidobacteriales</taxon>
        <taxon>Bifidobacteriaceae</taxon>
        <taxon>Bifidobacterium</taxon>
    </lineage>
</organism>
<feature type="compositionally biased region" description="Basic and acidic residues" evidence="4">
    <location>
        <begin position="370"/>
        <end position="379"/>
    </location>
</feature>
<evidence type="ECO:0000256" key="3">
    <source>
        <dbReference type="ARBA" id="ARBA00023163"/>
    </source>
</evidence>
<evidence type="ECO:0000313" key="6">
    <source>
        <dbReference type="EMBL" id="MCH9276243.1"/>
    </source>
</evidence>
<feature type="domain" description="HTH lacI-type" evidence="5">
    <location>
        <begin position="4"/>
        <end position="57"/>
    </location>
</feature>
<evidence type="ECO:0000256" key="2">
    <source>
        <dbReference type="ARBA" id="ARBA00023125"/>
    </source>
</evidence>
<dbReference type="Gene3D" id="1.10.260.40">
    <property type="entry name" value="lambda repressor-like DNA-binding domains"/>
    <property type="match status" value="1"/>
</dbReference>
<comment type="caution">
    <text evidence="6">The sequence shown here is derived from an EMBL/GenBank/DDBJ whole genome shotgun (WGS) entry which is preliminary data.</text>
</comment>
<dbReference type="PANTHER" id="PTHR30146:SF109">
    <property type="entry name" value="HTH-TYPE TRANSCRIPTIONAL REGULATOR GALS"/>
    <property type="match status" value="1"/>
</dbReference>
<dbReference type="SUPFAM" id="SSF53822">
    <property type="entry name" value="Periplasmic binding protein-like I"/>
    <property type="match status" value="1"/>
</dbReference>
<reference evidence="6 7" key="2">
    <citation type="journal article" date="2021" name="Syst. Appl. Microbiol.">
        <title>Phylogenetic classification of ten novel species belonging to the genus Bifidobacterium comprising B. phasiani sp. nov., B. pongonis sp. nov., B. saguinibicoloris sp. nov., B. colobi sp. nov., B. simiiventris sp. nov., B. santillanense sp. nov., B. miconis sp. nov., B. amazonense sp. nov., B. pluvialisilvae sp. nov., and B. miconisargentati sp. nov.</title>
        <authorList>
            <person name="Lugli G.A."/>
            <person name="Calvete-Torre I."/>
            <person name="Alessandri G."/>
            <person name="Milani C."/>
            <person name="Turroni F."/>
            <person name="Laiolo P."/>
            <person name="Ossiprandi M.C."/>
            <person name="Margolles A."/>
            <person name="Ruiz L."/>
            <person name="Ventura M."/>
        </authorList>
    </citation>
    <scope>NUCLEOTIDE SEQUENCE [LARGE SCALE GENOMIC DNA]</scope>
    <source>
        <strain evidence="6 7">MA1</strain>
    </source>
</reference>
<protein>
    <submittedName>
        <fullName evidence="6">LacI family transcriptional regulator</fullName>
    </submittedName>
</protein>
<dbReference type="SUPFAM" id="SSF47413">
    <property type="entry name" value="lambda repressor-like DNA-binding domains"/>
    <property type="match status" value="1"/>
</dbReference>
<feature type="compositionally biased region" description="Low complexity" evidence="4">
    <location>
        <begin position="380"/>
        <end position="390"/>
    </location>
</feature>
<evidence type="ECO:0000256" key="1">
    <source>
        <dbReference type="ARBA" id="ARBA00023015"/>
    </source>
</evidence>
<keyword evidence="3" id="KW-0804">Transcription</keyword>
<dbReference type="Gene3D" id="3.40.50.2300">
    <property type="match status" value="2"/>
</dbReference>
<dbReference type="EMBL" id="JAFEJT020000031">
    <property type="protein sequence ID" value="MCH9276243.1"/>
    <property type="molecule type" value="Genomic_DNA"/>
</dbReference>
<dbReference type="PANTHER" id="PTHR30146">
    <property type="entry name" value="LACI-RELATED TRANSCRIPTIONAL REPRESSOR"/>
    <property type="match status" value="1"/>
</dbReference>
<keyword evidence="7" id="KW-1185">Reference proteome</keyword>
<dbReference type="PROSITE" id="PS50932">
    <property type="entry name" value="HTH_LACI_2"/>
    <property type="match status" value="1"/>
</dbReference>
<proteinExistence type="predicted"/>
<accession>A0ABS9VVV0</accession>
<dbReference type="CDD" id="cd01392">
    <property type="entry name" value="HTH_LacI"/>
    <property type="match status" value="1"/>
</dbReference>
<keyword evidence="1" id="KW-0805">Transcription regulation</keyword>
<dbReference type="Pfam" id="PF13377">
    <property type="entry name" value="Peripla_BP_3"/>
    <property type="match status" value="1"/>
</dbReference>
<reference evidence="6 7" key="1">
    <citation type="journal article" date="2021" name="Environ. Microbiol.">
        <title>Genetic insights into the dark matter of the mammalian gut microbiota through targeted genome reconstruction.</title>
        <authorList>
            <person name="Lugli G.A."/>
            <person name="Alessandri G."/>
            <person name="Milani C."/>
            <person name="Viappiani A."/>
            <person name="Fontana F."/>
            <person name="Tarracchini C."/>
            <person name="Mancabelli L."/>
            <person name="Argentini C."/>
            <person name="Ruiz L."/>
            <person name="Margolles A."/>
            <person name="van Sinderen D."/>
            <person name="Turroni F."/>
            <person name="Ventura M."/>
        </authorList>
    </citation>
    <scope>NUCLEOTIDE SEQUENCE [LARGE SCALE GENOMIC DNA]</scope>
    <source>
        <strain evidence="6 7">MA1</strain>
    </source>
</reference>
<dbReference type="SMART" id="SM00354">
    <property type="entry name" value="HTH_LACI"/>
    <property type="match status" value="1"/>
</dbReference>
<sequence length="390" mass="40097">MAEATITDVAKAAGVAASTVSRALNGGNVKAETRERIVKLARQMGYRNGLAALDAATGVGVGAAGSVGTAAAAAAAGASGAVFAPGVATGTIAGKGNIGVFVTDIANFYFTDIFKGLFSVAQNAGYRLFMADLDVSGDRSETIRSITGASAGQLFVSPRLSDAELKRYCDPRTTVFTNRQVEGYSSVCIDDRSGILQAVRHLASLGHRTIAYVGGADSSWANQVRCETCAEAARSFGMNCVVVGPLEPSYAGGVNAGDALLLERDVTGVVAFNDLVATGLIGRLIERGVDIPGEMSVIGVDDSVLARVVRPQLTSVDVRQERMGALAMQMLINKLEDAAWGGADADDGPRVEMVPEILVTRESTGVPPASRDDDGRTSDGTDAAGGDTAA</sequence>
<dbReference type="CDD" id="cd06267">
    <property type="entry name" value="PBP1_LacI_sugar_binding-like"/>
    <property type="match status" value="1"/>
</dbReference>
<dbReference type="RefSeq" id="WP_241513938.1">
    <property type="nucleotide sequence ID" value="NZ_JAFEJT020000031.1"/>
</dbReference>
<dbReference type="InterPro" id="IPR028082">
    <property type="entry name" value="Peripla_BP_I"/>
</dbReference>
<dbReference type="Pfam" id="PF00356">
    <property type="entry name" value="LacI"/>
    <property type="match status" value="1"/>
</dbReference>
<dbReference type="InterPro" id="IPR010982">
    <property type="entry name" value="Lambda_DNA-bd_dom_sf"/>
</dbReference>
<dbReference type="Proteomes" id="UP000710815">
    <property type="component" value="Unassembled WGS sequence"/>
</dbReference>
<evidence type="ECO:0000313" key="7">
    <source>
        <dbReference type="Proteomes" id="UP000710815"/>
    </source>
</evidence>
<gene>
    <name evidence="6" type="ORF">JS533_008180</name>
</gene>